<proteinExistence type="predicted"/>
<dbReference type="PANTHER" id="PTHR48100:SF51">
    <property type="entry name" value="PHOSPHOGLYCERATE MUTASE"/>
    <property type="match status" value="1"/>
</dbReference>
<evidence type="ECO:0000313" key="2">
    <source>
        <dbReference type="Proteomes" id="UP000233249"/>
    </source>
</evidence>
<name>A0A2N0X555_9CORY</name>
<dbReference type="GO" id="GO:0005737">
    <property type="term" value="C:cytoplasm"/>
    <property type="evidence" value="ECO:0007669"/>
    <property type="project" value="TreeGrafter"/>
</dbReference>
<dbReference type="SUPFAM" id="SSF53254">
    <property type="entry name" value="Phosphoglycerate mutase-like"/>
    <property type="match status" value="1"/>
</dbReference>
<dbReference type="InterPro" id="IPR050275">
    <property type="entry name" value="PGM_Phosphatase"/>
</dbReference>
<dbReference type="STRING" id="1121365.GCA_000375365_02022"/>
<accession>A0A2N0X555</accession>
<dbReference type="EMBL" id="PJAF01000038">
    <property type="protein sequence ID" value="PKF67853.1"/>
    <property type="molecule type" value="Genomic_DNA"/>
</dbReference>
<dbReference type="CDD" id="cd07067">
    <property type="entry name" value="HP_PGM_like"/>
    <property type="match status" value="1"/>
</dbReference>
<dbReference type="OrthoDB" id="3215466at2"/>
<dbReference type="InterPro" id="IPR013078">
    <property type="entry name" value="His_Pase_superF_clade-1"/>
</dbReference>
<dbReference type="RefSeq" id="WP_101174304.1">
    <property type="nucleotide sequence ID" value="NZ_JAKRKB010000007.1"/>
</dbReference>
<comment type="caution">
    <text evidence="1">The sequence shown here is derived from an EMBL/GenBank/DDBJ whole genome shotgun (WGS) entry which is preliminary data.</text>
</comment>
<evidence type="ECO:0000313" key="1">
    <source>
        <dbReference type="EMBL" id="PKF67853.1"/>
    </source>
</evidence>
<dbReference type="GO" id="GO:0016791">
    <property type="term" value="F:phosphatase activity"/>
    <property type="evidence" value="ECO:0007669"/>
    <property type="project" value="TreeGrafter"/>
</dbReference>
<dbReference type="Proteomes" id="UP000233249">
    <property type="component" value="Unassembled WGS sequence"/>
</dbReference>
<dbReference type="Pfam" id="PF00300">
    <property type="entry name" value="His_Phos_1"/>
    <property type="match status" value="1"/>
</dbReference>
<sequence>MSTTIVHLVRHGEVYNPAKILYGRMPGYHLSSRGQSQAARTAQSFRDHEVAYLAASPLERVQETAAPLSEITGCEVRTDEALLEAGNRFEGLRTKGLRSQLWNPVRWPLMVNPALPSWGEHYSAILERMRGAIERARAAAEASDSGSEAILVTHQLPIVTVQRWAAGKPLAHNPAARRCDLASVTSLIFRGGRLVEHRYSEPAQEI</sequence>
<evidence type="ECO:0008006" key="3">
    <source>
        <dbReference type="Google" id="ProtNLM"/>
    </source>
</evidence>
<dbReference type="Gene3D" id="3.40.50.1240">
    <property type="entry name" value="Phosphoglycerate mutase-like"/>
    <property type="match status" value="1"/>
</dbReference>
<dbReference type="SMART" id="SM00855">
    <property type="entry name" value="PGAM"/>
    <property type="match status" value="1"/>
</dbReference>
<organism evidence="1 2">
    <name type="scientific">Corynebacterium mastitidis</name>
    <dbReference type="NCBI Taxonomy" id="161890"/>
    <lineage>
        <taxon>Bacteria</taxon>
        <taxon>Bacillati</taxon>
        <taxon>Actinomycetota</taxon>
        <taxon>Actinomycetes</taxon>
        <taxon>Mycobacteriales</taxon>
        <taxon>Corynebacteriaceae</taxon>
        <taxon>Corynebacterium</taxon>
    </lineage>
</organism>
<dbReference type="AlphaFoldDB" id="A0A2N0X555"/>
<dbReference type="InterPro" id="IPR029033">
    <property type="entry name" value="His_PPase_superfam"/>
</dbReference>
<gene>
    <name evidence="1" type="ORF">CXB45_10065</name>
</gene>
<protein>
    <recommendedName>
        <fullName evidence="3">Histidine phosphatase family protein</fullName>
    </recommendedName>
</protein>
<reference evidence="1 2" key="1">
    <citation type="submission" date="2017-12" db="EMBL/GenBank/DDBJ databases">
        <title>Corynebacterium mastitidis 16-1433 Genome.</title>
        <authorList>
            <person name="Gulvik C.A."/>
        </authorList>
    </citation>
    <scope>NUCLEOTIDE SEQUENCE [LARGE SCALE GENOMIC DNA]</scope>
    <source>
        <strain evidence="1 2">16-1433</strain>
    </source>
</reference>
<dbReference type="PANTHER" id="PTHR48100">
    <property type="entry name" value="BROAD-SPECIFICITY PHOSPHATASE YOR283W-RELATED"/>
    <property type="match status" value="1"/>
</dbReference>